<dbReference type="PANTHER" id="PTHR31760">
    <property type="entry name" value="S-ADENOSYL-L-METHIONINE-DEPENDENT METHYLTRANSFERASES SUPERFAMILY PROTEIN"/>
    <property type="match status" value="1"/>
</dbReference>
<evidence type="ECO:0000313" key="11">
    <source>
        <dbReference type="Proteomes" id="UP001069145"/>
    </source>
</evidence>
<comment type="caution">
    <text evidence="6">Lacks conserved residue(s) required for the propagation of feature annotation.</text>
</comment>
<keyword evidence="11" id="KW-1185">Reference proteome</keyword>
<evidence type="ECO:0000313" key="8">
    <source>
        <dbReference type="EMBL" id="MCY3053536.1"/>
    </source>
</evidence>
<organism evidence="9 10">
    <name type="scientific">Aerococcus urinae</name>
    <dbReference type="NCBI Taxonomy" id="1376"/>
    <lineage>
        <taxon>Bacteria</taxon>
        <taxon>Bacillati</taxon>
        <taxon>Bacillota</taxon>
        <taxon>Bacilli</taxon>
        <taxon>Lactobacillales</taxon>
        <taxon>Aerococcaceae</taxon>
        <taxon>Aerococcus</taxon>
    </lineage>
</organism>
<dbReference type="RefSeq" id="WP_060778963.1">
    <property type="nucleotide sequence ID" value="NZ_CAJHLF010000006.1"/>
</dbReference>
<dbReference type="Proteomes" id="UP001069145">
    <property type="component" value="Unassembled WGS sequence"/>
</dbReference>
<dbReference type="GeneID" id="35767257"/>
<dbReference type="PANTHER" id="PTHR31760:SF0">
    <property type="entry name" value="S-ADENOSYL-L-METHIONINE-DEPENDENT METHYLTRANSFERASES SUPERFAMILY PROTEIN"/>
    <property type="match status" value="1"/>
</dbReference>
<keyword evidence="4 6" id="KW-0808">Transferase</keyword>
<dbReference type="FunFam" id="3.40.50.150:FF:000041">
    <property type="entry name" value="Ribosomal RNA small subunit methyltransferase G"/>
    <property type="match status" value="1"/>
</dbReference>
<dbReference type="EMBL" id="JAOTML010000006">
    <property type="protein sequence ID" value="MCY3053536.1"/>
    <property type="molecule type" value="Genomic_DNA"/>
</dbReference>
<keyword evidence="5 6" id="KW-0949">S-adenosyl-L-methionine</keyword>
<gene>
    <name evidence="6 9" type="primary">rsmG</name>
    <name evidence="9" type="ORF">I6G68_01400</name>
    <name evidence="8" type="ORF">ODY43_05995</name>
</gene>
<feature type="binding site" evidence="6">
    <location>
        <begin position="129"/>
        <end position="130"/>
    </location>
    <ligand>
        <name>S-adenosyl-L-methionine</name>
        <dbReference type="ChEBI" id="CHEBI:59789"/>
    </ligand>
</feature>
<name>A0A120IA02_9LACT</name>
<dbReference type="GO" id="GO:0070043">
    <property type="term" value="F:rRNA (guanine-N7-)-methyltransferase activity"/>
    <property type="evidence" value="ECO:0007669"/>
    <property type="project" value="UniProtKB-UniRule"/>
</dbReference>
<comment type="similarity">
    <text evidence="6">Belongs to the methyltransferase superfamily. RNA methyltransferase RsmG family.</text>
</comment>
<reference evidence="8" key="2">
    <citation type="submission" date="2022-09" db="EMBL/GenBank/DDBJ databases">
        <title>Aerococcus urinae taxonomy study.</title>
        <authorList>
            <person name="Christensen J."/>
            <person name="Senneby E."/>
        </authorList>
    </citation>
    <scope>NUCLEOTIDE SEQUENCE</scope>
    <source>
        <strain evidence="8">NLD-066-U95</strain>
    </source>
</reference>
<evidence type="ECO:0000313" key="10">
    <source>
        <dbReference type="Proteomes" id="UP000594771"/>
    </source>
</evidence>
<dbReference type="SUPFAM" id="SSF53335">
    <property type="entry name" value="S-adenosyl-L-methionine-dependent methyltransferases"/>
    <property type="match status" value="1"/>
</dbReference>
<dbReference type="EMBL" id="CP065662">
    <property type="protein sequence ID" value="QPS01756.1"/>
    <property type="molecule type" value="Genomic_DNA"/>
</dbReference>
<comment type="subcellular location">
    <subcellularLocation>
        <location evidence="6">Cytoplasm</location>
    </subcellularLocation>
</comment>
<evidence type="ECO:0000256" key="5">
    <source>
        <dbReference type="ARBA" id="ARBA00022691"/>
    </source>
</evidence>
<accession>A0A120IA02</accession>
<dbReference type="Gene3D" id="3.40.50.150">
    <property type="entry name" value="Vaccinia Virus protein VP39"/>
    <property type="match status" value="1"/>
</dbReference>
<evidence type="ECO:0000256" key="4">
    <source>
        <dbReference type="ARBA" id="ARBA00022679"/>
    </source>
</evidence>
<dbReference type="InterPro" id="IPR003682">
    <property type="entry name" value="rRNA_ssu_MeTfrase_G"/>
</dbReference>
<protein>
    <recommendedName>
        <fullName evidence="6">Ribosomal RNA small subunit methyltransferase G</fullName>
        <ecNumber evidence="6">2.1.1.-</ecNumber>
    </recommendedName>
    <alternativeName>
        <fullName evidence="6">16S rRNA 7-methylguanosine methyltransferase</fullName>
        <shortName evidence="6">16S rRNA m7G methyltransferase</shortName>
    </alternativeName>
</protein>
<evidence type="ECO:0000256" key="3">
    <source>
        <dbReference type="ARBA" id="ARBA00022603"/>
    </source>
</evidence>
<keyword evidence="3 6" id="KW-0489">Methyltransferase</keyword>
<dbReference type="Proteomes" id="UP000594771">
    <property type="component" value="Chromosome"/>
</dbReference>
<sequence>MNPEEFKAALALQGIDLTDLQMQQFENYYQLLVSWNEKINLTAITDRDEVYLKHFYDSLTLAFSLETDLTGKKLVDVGSGAGFPSIPLKIAFPQLQVSIVDSLNKRIKFIETVTEELGLTGVLAYHNRAEDFGQNKAFRGQFDLATARAVARLSVLSEYCLPLVKKGGLFVAMKAAKADEEIADAKKAIATLGGKFSQDLALELPGQAGERHLLVIEKRKETPNKYPRKAGLPNKKPIS</sequence>
<dbReference type="KEGG" id="aun:AWM73_08605"/>
<feature type="region of interest" description="Disordered" evidence="7">
    <location>
        <begin position="218"/>
        <end position="239"/>
    </location>
</feature>
<dbReference type="InterPro" id="IPR029063">
    <property type="entry name" value="SAM-dependent_MTases_sf"/>
</dbReference>
<reference evidence="9 10" key="1">
    <citation type="submission" date="2020-12" db="EMBL/GenBank/DDBJ databases">
        <title>FDA dAtabase for Regulatory Grade micrObial Sequences (FDA-ARGOS): Supporting development and validation of Infectious Disease Dx tests.</title>
        <authorList>
            <person name="Sproer C."/>
            <person name="Gronow S."/>
            <person name="Severitt S."/>
            <person name="Schroder I."/>
            <person name="Tallon L."/>
            <person name="Sadzewicz L."/>
            <person name="Zhao X."/>
            <person name="Boylan J."/>
            <person name="Ott S."/>
            <person name="Bowen H."/>
            <person name="Vavikolanu K."/>
            <person name="Mehta A."/>
            <person name="Aluvathingal J."/>
            <person name="Nadendla S."/>
            <person name="Lowell S."/>
            <person name="Myers T."/>
            <person name="Yan Y."/>
            <person name="Sichtig H."/>
        </authorList>
    </citation>
    <scope>NUCLEOTIDE SEQUENCE [LARGE SCALE GENOMIC DNA]</scope>
    <source>
        <strain evidence="9 10">FDAARGOS_911</strain>
    </source>
</reference>
<comment type="function">
    <text evidence="6">Specifically methylates the N7 position of a guanine in 16S rRNA.</text>
</comment>
<evidence type="ECO:0000256" key="2">
    <source>
        <dbReference type="ARBA" id="ARBA00022552"/>
    </source>
</evidence>
<feature type="binding site" evidence="6">
    <location>
        <position position="148"/>
    </location>
    <ligand>
        <name>S-adenosyl-L-methionine</name>
        <dbReference type="ChEBI" id="CHEBI:59789"/>
    </ligand>
</feature>
<keyword evidence="1 6" id="KW-0963">Cytoplasm</keyword>
<evidence type="ECO:0000313" key="9">
    <source>
        <dbReference type="EMBL" id="QPS01756.1"/>
    </source>
</evidence>
<dbReference type="EC" id="2.1.1.-" evidence="6"/>
<feature type="binding site" evidence="6">
    <location>
        <position position="78"/>
    </location>
    <ligand>
        <name>S-adenosyl-L-methionine</name>
        <dbReference type="ChEBI" id="CHEBI:59789"/>
    </ligand>
</feature>
<dbReference type="OrthoDB" id="9808773at2"/>
<dbReference type="HAMAP" id="MF_00074">
    <property type="entry name" value="16SrRNA_methyltr_G"/>
    <property type="match status" value="1"/>
</dbReference>
<feature type="binding site" evidence="6">
    <location>
        <position position="83"/>
    </location>
    <ligand>
        <name>S-adenosyl-L-methionine</name>
        <dbReference type="ChEBI" id="CHEBI:59789"/>
    </ligand>
</feature>
<dbReference type="NCBIfam" id="TIGR00138">
    <property type="entry name" value="rsmG_gidB"/>
    <property type="match status" value="1"/>
</dbReference>
<evidence type="ECO:0000256" key="6">
    <source>
        <dbReference type="HAMAP-Rule" id="MF_00074"/>
    </source>
</evidence>
<dbReference type="PIRSF" id="PIRSF003078">
    <property type="entry name" value="GidB"/>
    <property type="match status" value="1"/>
</dbReference>
<dbReference type="Pfam" id="PF02527">
    <property type="entry name" value="GidB"/>
    <property type="match status" value="1"/>
</dbReference>
<evidence type="ECO:0000256" key="7">
    <source>
        <dbReference type="SAM" id="MobiDB-lite"/>
    </source>
</evidence>
<dbReference type="GO" id="GO:0005829">
    <property type="term" value="C:cytosol"/>
    <property type="evidence" value="ECO:0007669"/>
    <property type="project" value="TreeGrafter"/>
</dbReference>
<evidence type="ECO:0000256" key="1">
    <source>
        <dbReference type="ARBA" id="ARBA00022490"/>
    </source>
</evidence>
<dbReference type="AlphaFoldDB" id="A0A120IA02"/>
<keyword evidence="2 6" id="KW-0698">rRNA processing</keyword>
<proteinExistence type="inferred from homology"/>